<dbReference type="Pfam" id="PF13185">
    <property type="entry name" value="GAF_2"/>
    <property type="match status" value="1"/>
</dbReference>
<feature type="domain" description="GAF" evidence="1">
    <location>
        <begin position="5"/>
        <end position="125"/>
    </location>
</feature>
<name>A0A1W6D1D7_9RHOB</name>
<dbReference type="Gene3D" id="3.30.450.40">
    <property type="match status" value="1"/>
</dbReference>
<dbReference type="KEGG" id="pcon:B0A89_12140"/>
<keyword evidence="3" id="KW-1185">Reference proteome</keyword>
<dbReference type="EMBL" id="CP020612">
    <property type="protein sequence ID" value="ARJ70905.1"/>
    <property type="molecule type" value="Genomic_DNA"/>
</dbReference>
<evidence type="ECO:0000259" key="1">
    <source>
        <dbReference type="Pfam" id="PF13185"/>
    </source>
</evidence>
<accession>A0A1W6D1D7</accession>
<dbReference type="SUPFAM" id="SSF55781">
    <property type="entry name" value="GAF domain-like"/>
    <property type="match status" value="1"/>
</dbReference>
<dbReference type="InterPro" id="IPR029016">
    <property type="entry name" value="GAF-like_dom_sf"/>
</dbReference>
<protein>
    <recommendedName>
        <fullName evidence="1">GAF domain-containing protein</fullName>
    </recommendedName>
</protein>
<evidence type="ECO:0000313" key="2">
    <source>
        <dbReference type="EMBL" id="ARJ70905.1"/>
    </source>
</evidence>
<organism evidence="2 3">
    <name type="scientific">Paracoccus contaminans</name>
    <dbReference type="NCBI Taxonomy" id="1945662"/>
    <lineage>
        <taxon>Bacteria</taxon>
        <taxon>Pseudomonadati</taxon>
        <taxon>Pseudomonadota</taxon>
        <taxon>Alphaproteobacteria</taxon>
        <taxon>Rhodobacterales</taxon>
        <taxon>Paracoccaceae</taxon>
        <taxon>Paracoccus</taxon>
    </lineage>
</organism>
<proteinExistence type="predicted"/>
<dbReference type="InterPro" id="IPR003018">
    <property type="entry name" value="GAF"/>
</dbReference>
<dbReference type="STRING" id="1945662.B0A89_12140"/>
<evidence type="ECO:0000313" key="3">
    <source>
        <dbReference type="Proteomes" id="UP000193017"/>
    </source>
</evidence>
<reference evidence="2 3" key="1">
    <citation type="submission" date="2017-03" db="EMBL/GenBank/DDBJ databases">
        <title>Genome sequence of Paracoccus contaminans isolated from a water microcosm.</title>
        <authorList>
            <person name="Aurass P."/>
            <person name="Karste S."/>
            <person name="Trost E."/>
            <person name="Glaeser S.P."/>
            <person name="Kaempfer P."/>
            <person name="Flieger A."/>
        </authorList>
    </citation>
    <scope>NUCLEOTIDE SEQUENCE [LARGE SCALE GENOMIC DNA]</scope>
    <source>
        <strain evidence="3">RKI 16-01929T\LMG 29738T\CCM 8701T\CIP 111112T</strain>
    </source>
</reference>
<sequence length="139" mass="15066">MPAFEALVQARVGARLFTIMRFDAATGLSRRIWTNAPEVYPVGGEKPLPDNAWTGHVIHQRRDWVANTPDEVAAMLFDHETIARLGCGAALNMPVVVAGEVLGTVNLLDAAGHFTPQRLAAARALRVPAAAVMMRAAWR</sequence>
<gene>
    <name evidence="2" type="ORF">B0A89_12140</name>
</gene>
<dbReference type="AlphaFoldDB" id="A0A1W6D1D7"/>
<dbReference type="Proteomes" id="UP000193017">
    <property type="component" value="Chromosome"/>
</dbReference>